<dbReference type="GO" id="GO:0016857">
    <property type="term" value="F:racemase and epimerase activity, acting on carbohydrates and derivatives"/>
    <property type="evidence" value="ECO:0007669"/>
    <property type="project" value="InterPro"/>
</dbReference>
<dbReference type="Gene3D" id="3.30.70.100">
    <property type="match status" value="1"/>
</dbReference>
<reference evidence="1 2" key="1">
    <citation type="submission" date="2017-02" db="EMBL/GenBank/DDBJ databases">
        <authorList>
            <person name="Peterson S.W."/>
        </authorList>
    </citation>
    <scope>NUCLEOTIDE SEQUENCE [LARGE SCALE GENOMIC DNA]</scope>
    <source>
        <strain evidence="1 2">DSM 18108</strain>
    </source>
</reference>
<evidence type="ECO:0000313" key="2">
    <source>
        <dbReference type="Proteomes" id="UP000190166"/>
    </source>
</evidence>
<name>A0A1T5P8C0_9BACT</name>
<sequence length="135" mass="15769">MKIHHLLLAVSLSLFSCKDTARQNSRYGMVTGLRPEKIEAYKSLHAKVWPDVLKTIEACHIHNYSIYLKNINDHWFLFSYFEYTGRDFKADMEKMKQDSTTQQWWKVTAPCQLPLPDAAAKGETWSGMEEVFHVE</sequence>
<dbReference type="AlphaFoldDB" id="A0A1T5P8C0"/>
<dbReference type="PANTHER" id="PTHR34389">
    <property type="entry name" value="L-RHAMNOSE MUTAROTASE"/>
    <property type="match status" value="1"/>
</dbReference>
<dbReference type="STRING" id="393003.SAMN05660461_4773"/>
<dbReference type="InterPro" id="IPR011008">
    <property type="entry name" value="Dimeric_a/b-barrel"/>
</dbReference>
<gene>
    <name evidence="1" type="ORF">SAMN05660461_4773</name>
</gene>
<dbReference type="Pfam" id="PF05336">
    <property type="entry name" value="rhaM"/>
    <property type="match status" value="1"/>
</dbReference>
<protein>
    <submittedName>
        <fullName evidence="1">L-rhamnose mutarotase</fullName>
    </submittedName>
</protein>
<dbReference type="PANTHER" id="PTHR34389:SF2">
    <property type="entry name" value="L-RHAMNOSE MUTAROTASE"/>
    <property type="match status" value="1"/>
</dbReference>
<dbReference type="PROSITE" id="PS51257">
    <property type="entry name" value="PROKAR_LIPOPROTEIN"/>
    <property type="match status" value="1"/>
</dbReference>
<proteinExistence type="predicted"/>
<dbReference type="RefSeq" id="WP_079472048.1">
    <property type="nucleotide sequence ID" value="NZ_FUZZ01000004.1"/>
</dbReference>
<organism evidence="1 2">
    <name type="scientific">Chitinophaga ginsengisegetis</name>
    <dbReference type="NCBI Taxonomy" id="393003"/>
    <lineage>
        <taxon>Bacteria</taxon>
        <taxon>Pseudomonadati</taxon>
        <taxon>Bacteroidota</taxon>
        <taxon>Chitinophagia</taxon>
        <taxon>Chitinophagales</taxon>
        <taxon>Chitinophagaceae</taxon>
        <taxon>Chitinophaga</taxon>
    </lineage>
</organism>
<accession>A0A1T5P8C0</accession>
<dbReference type="SUPFAM" id="SSF54909">
    <property type="entry name" value="Dimeric alpha+beta barrel"/>
    <property type="match status" value="1"/>
</dbReference>
<dbReference type="EMBL" id="FUZZ01000004">
    <property type="protein sequence ID" value="SKD08896.1"/>
    <property type="molecule type" value="Genomic_DNA"/>
</dbReference>
<keyword evidence="2" id="KW-1185">Reference proteome</keyword>
<evidence type="ECO:0000313" key="1">
    <source>
        <dbReference type="EMBL" id="SKD08896.1"/>
    </source>
</evidence>
<dbReference type="Proteomes" id="UP000190166">
    <property type="component" value="Unassembled WGS sequence"/>
</dbReference>
<dbReference type="InterPro" id="IPR008000">
    <property type="entry name" value="Rham/fucose_mutarotase"/>
</dbReference>